<evidence type="ECO:0000313" key="3">
    <source>
        <dbReference type="EMBL" id="GCC52963.1"/>
    </source>
</evidence>
<evidence type="ECO:0000256" key="2">
    <source>
        <dbReference type="SAM" id="SignalP"/>
    </source>
</evidence>
<organism evidence="3 4">
    <name type="scientific">Chryseotalea sanaruensis</name>
    <dbReference type="NCBI Taxonomy" id="2482724"/>
    <lineage>
        <taxon>Bacteria</taxon>
        <taxon>Pseudomonadati</taxon>
        <taxon>Bacteroidota</taxon>
        <taxon>Cytophagia</taxon>
        <taxon>Cytophagales</taxon>
        <taxon>Chryseotaleaceae</taxon>
        <taxon>Chryseotalea</taxon>
    </lineage>
</organism>
<dbReference type="AlphaFoldDB" id="A0A401UDL5"/>
<feature type="signal peptide" evidence="2">
    <location>
        <begin position="1"/>
        <end position="20"/>
    </location>
</feature>
<comment type="caution">
    <text evidence="3">The sequence shown here is derived from an EMBL/GenBank/DDBJ whole genome shotgun (WGS) entry which is preliminary data.</text>
</comment>
<evidence type="ECO:0000313" key="4">
    <source>
        <dbReference type="Proteomes" id="UP000288227"/>
    </source>
</evidence>
<keyword evidence="4" id="KW-1185">Reference proteome</keyword>
<keyword evidence="1" id="KW-0812">Transmembrane</keyword>
<dbReference type="RefSeq" id="WP_127123613.1">
    <property type="nucleotide sequence ID" value="NZ_BHXQ01000006.1"/>
</dbReference>
<evidence type="ECO:0000256" key="1">
    <source>
        <dbReference type="SAM" id="Phobius"/>
    </source>
</evidence>
<protein>
    <submittedName>
        <fullName evidence="3">Uncharacterized protein</fullName>
    </submittedName>
</protein>
<reference evidence="3 4" key="1">
    <citation type="submission" date="2018-11" db="EMBL/GenBank/DDBJ databases">
        <title>Chryseotalea sanarue gen. nov., sp., nov., a member of the family Cytophagaceae, isolated from a brackish lake in Hamamatsu Japan.</title>
        <authorList>
            <person name="Maejima Y."/>
            <person name="Iino T."/>
            <person name="Muraguchi Y."/>
            <person name="Fukuda K."/>
            <person name="Ohkuma M."/>
            <person name="Moriuchi R."/>
            <person name="Dohra H."/>
            <person name="Kimbara K."/>
            <person name="Shintani M."/>
        </authorList>
    </citation>
    <scope>NUCLEOTIDE SEQUENCE [LARGE SCALE GENOMIC DNA]</scope>
    <source>
        <strain evidence="3 4">Ys</strain>
    </source>
</reference>
<feature type="chain" id="PRO_5019438668" evidence="2">
    <location>
        <begin position="21"/>
        <end position="84"/>
    </location>
</feature>
<dbReference type="EMBL" id="BHXQ01000006">
    <property type="protein sequence ID" value="GCC52963.1"/>
    <property type="molecule type" value="Genomic_DNA"/>
</dbReference>
<accession>A0A401UDL5</accession>
<keyword evidence="1" id="KW-0472">Membrane</keyword>
<keyword evidence="2" id="KW-0732">Signal</keyword>
<keyword evidence="1" id="KW-1133">Transmembrane helix</keyword>
<gene>
    <name evidence="3" type="ORF">SanaruYs_32040</name>
</gene>
<feature type="transmembrane region" description="Helical" evidence="1">
    <location>
        <begin position="44"/>
        <end position="67"/>
    </location>
</feature>
<proteinExistence type="predicted"/>
<dbReference type="OrthoDB" id="678747at2"/>
<sequence length="84" mass="9160">MKKLVALILLLVSSASEIVAQCAMCRTQLENNVSNGDPGIAAGLNIGILYLLIMPYLAIMVLGYFWYKSSRKNASKLGERAIAR</sequence>
<dbReference type="Proteomes" id="UP000288227">
    <property type="component" value="Unassembled WGS sequence"/>
</dbReference>
<name>A0A401UDL5_9BACT</name>